<accession>B6FZD7</accession>
<keyword evidence="6" id="KW-1185">Reference proteome</keyword>
<dbReference type="Pfam" id="PF00929">
    <property type="entry name" value="RNase_T"/>
    <property type="match status" value="1"/>
</dbReference>
<reference evidence="5 6" key="1">
    <citation type="submission" date="2008-09" db="EMBL/GenBank/DDBJ databases">
        <authorList>
            <person name="Fulton L."/>
            <person name="Clifton S."/>
            <person name="Fulton B."/>
            <person name="Xu J."/>
            <person name="Minx P."/>
            <person name="Pepin K.H."/>
            <person name="Johnson M."/>
            <person name="Thiruvilangam P."/>
            <person name="Bhonagiri V."/>
            <person name="Nash W.E."/>
            <person name="Mardis E.R."/>
            <person name="Wilson R.K."/>
        </authorList>
    </citation>
    <scope>NUCLEOTIDE SEQUENCE [LARGE SCALE GENOMIC DNA]</scope>
    <source>
        <strain evidence="5 6">DSM 13275</strain>
    </source>
</reference>
<keyword evidence="3 5" id="KW-0269">Exonuclease</keyword>
<dbReference type="Proteomes" id="UP000003178">
    <property type="component" value="Unassembled WGS sequence"/>
</dbReference>
<keyword evidence="1" id="KW-0540">Nuclease</keyword>
<evidence type="ECO:0000259" key="4">
    <source>
        <dbReference type="SMART" id="SM00479"/>
    </source>
</evidence>
<dbReference type="PANTHER" id="PTHR23044">
    <property type="entry name" value="3'-5' EXONUCLEASE ERI1-RELATED"/>
    <property type="match status" value="1"/>
</dbReference>
<evidence type="ECO:0000313" key="6">
    <source>
        <dbReference type="Proteomes" id="UP000003178"/>
    </source>
</evidence>
<protein>
    <submittedName>
        <fullName evidence="5">Exonuclease</fullName>
    </submittedName>
</protein>
<evidence type="ECO:0000313" key="5">
    <source>
        <dbReference type="EMBL" id="EEA85140.1"/>
    </source>
</evidence>
<dbReference type="EMBL" id="ABWP01000051">
    <property type="protein sequence ID" value="EEA85140.1"/>
    <property type="molecule type" value="Genomic_DNA"/>
</dbReference>
<dbReference type="SMART" id="SM00479">
    <property type="entry name" value="EXOIII"/>
    <property type="match status" value="1"/>
</dbReference>
<feature type="domain" description="Exonuclease" evidence="4">
    <location>
        <begin position="6"/>
        <end position="192"/>
    </location>
</feature>
<dbReference type="SUPFAM" id="SSF53098">
    <property type="entry name" value="Ribonuclease H-like"/>
    <property type="match status" value="1"/>
</dbReference>
<dbReference type="InterPro" id="IPR013520">
    <property type="entry name" value="Ribonucl_H"/>
</dbReference>
<evidence type="ECO:0000256" key="2">
    <source>
        <dbReference type="ARBA" id="ARBA00022801"/>
    </source>
</evidence>
<name>B6FZD7_PEPHT</name>
<dbReference type="InterPro" id="IPR012337">
    <property type="entry name" value="RNaseH-like_sf"/>
</dbReference>
<dbReference type="InterPro" id="IPR047201">
    <property type="entry name" value="ERI-1_3'hExo-like"/>
</dbReference>
<dbReference type="InterPro" id="IPR051274">
    <property type="entry name" value="3-5_Exoribonuclease"/>
</dbReference>
<dbReference type="eggNOG" id="COG5018">
    <property type="taxonomic scope" value="Bacteria"/>
</dbReference>
<gene>
    <name evidence="5" type="ORF">CLOHIR_01241</name>
</gene>
<keyword evidence="2" id="KW-0378">Hydrolase</keyword>
<sequence length="273" mass="31580">MEVMMEYIVFDLEFNQGFNKKTNKTFSDNACPFEIIQLGAVKLDSNFNIIAAFDTFIKPCLYTSMHPYVAKITGICMEDLENAPTFKEAFKKFTEFVASDDPIFCVWGKSDLRELYRNIKYHNLPDLSLPKSYIDVQYYASDFINHTTAQSIGLENAVIALNLEDTVAYHNALNDAYYTAKVFASINPKAIKPNIYIYTNLSDSSSFGLDPLDEDVFLKECDDFSKVLNRNLSKDEKKILSMVQFIKNNVSDEEILRRRSLKKRLKRHKKRDR</sequence>
<dbReference type="GO" id="GO:0000175">
    <property type="term" value="F:3'-5'-RNA exonuclease activity"/>
    <property type="evidence" value="ECO:0007669"/>
    <property type="project" value="InterPro"/>
</dbReference>
<evidence type="ECO:0000256" key="1">
    <source>
        <dbReference type="ARBA" id="ARBA00022722"/>
    </source>
</evidence>
<dbReference type="GO" id="GO:0003676">
    <property type="term" value="F:nucleic acid binding"/>
    <property type="evidence" value="ECO:0007669"/>
    <property type="project" value="InterPro"/>
</dbReference>
<evidence type="ECO:0000256" key="3">
    <source>
        <dbReference type="ARBA" id="ARBA00022839"/>
    </source>
</evidence>
<dbReference type="AlphaFoldDB" id="B6FZD7"/>
<comment type="caution">
    <text evidence="5">The sequence shown here is derived from an EMBL/GenBank/DDBJ whole genome shotgun (WGS) entry which is preliminary data.</text>
</comment>
<dbReference type="HOGENOM" id="CLU_037266_3_1_9"/>
<proteinExistence type="predicted"/>
<dbReference type="STRING" id="500633.CLOHIR_01241"/>
<dbReference type="PANTHER" id="PTHR23044:SF61">
    <property type="entry name" value="3'-5' EXORIBONUCLEASE 1-RELATED"/>
    <property type="match status" value="1"/>
</dbReference>
<reference evidence="5 6" key="2">
    <citation type="submission" date="2008-10" db="EMBL/GenBank/DDBJ databases">
        <title>Draft genome sequence of Clostridium hiranonis (DSM 13275).</title>
        <authorList>
            <person name="Sudarsanam P."/>
            <person name="Ley R."/>
            <person name="Guruge J."/>
            <person name="Turnbaugh P.J."/>
            <person name="Mahowald M."/>
            <person name="Liep D."/>
            <person name="Gordon J."/>
        </authorList>
    </citation>
    <scope>NUCLEOTIDE SEQUENCE [LARGE SCALE GENOMIC DNA]</scope>
    <source>
        <strain evidence="5 6">DSM 13275</strain>
    </source>
</reference>
<organism evidence="5 6">
    <name type="scientific">Peptacetobacter hiranonis (strain DSM 13275 / JCM 10541 / KCTC 15199 / TO-931)</name>
    <name type="common">Clostridium hiranonis</name>
    <dbReference type="NCBI Taxonomy" id="500633"/>
    <lineage>
        <taxon>Bacteria</taxon>
        <taxon>Bacillati</taxon>
        <taxon>Bacillota</taxon>
        <taxon>Clostridia</taxon>
        <taxon>Peptostreptococcales</taxon>
        <taxon>Peptostreptococcaceae</taxon>
        <taxon>Peptacetobacter</taxon>
    </lineage>
</organism>
<dbReference type="CDD" id="cd06133">
    <property type="entry name" value="ERI-1_3'hExo_like"/>
    <property type="match status" value="1"/>
</dbReference>
<dbReference type="InterPro" id="IPR036397">
    <property type="entry name" value="RNaseH_sf"/>
</dbReference>
<dbReference type="Gene3D" id="3.30.420.10">
    <property type="entry name" value="Ribonuclease H-like superfamily/Ribonuclease H"/>
    <property type="match status" value="1"/>
</dbReference>